<keyword evidence="2" id="KW-1185">Reference proteome</keyword>
<accession>T0RI89</accession>
<reference evidence="1 2" key="1">
    <citation type="submission" date="2012-04" db="EMBL/GenBank/DDBJ databases">
        <title>The Genome Sequence of Saprolegnia declina VS20.</title>
        <authorList>
            <consortium name="The Broad Institute Genome Sequencing Platform"/>
            <person name="Russ C."/>
            <person name="Nusbaum C."/>
            <person name="Tyler B."/>
            <person name="van West P."/>
            <person name="Dieguez-Uribeondo J."/>
            <person name="de Bruijn I."/>
            <person name="Tripathy S."/>
            <person name="Jiang R."/>
            <person name="Young S.K."/>
            <person name="Zeng Q."/>
            <person name="Gargeya S."/>
            <person name="Fitzgerald M."/>
            <person name="Haas B."/>
            <person name="Abouelleil A."/>
            <person name="Alvarado L."/>
            <person name="Arachchi H.M."/>
            <person name="Berlin A."/>
            <person name="Chapman S.B."/>
            <person name="Goldberg J."/>
            <person name="Griggs A."/>
            <person name="Gujja S."/>
            <person name="Hansen M."/>
            <person name="Howarth C."/>
            <person name="Imamovic A."/>
            <person name="Larimer J."/>
            <person name="McCowen C."/>
            <person name="Montmayeur A."/>
            <person name="Murphy C."/>
            <person name="Neiman D."/>
            <person name="Pearson M."/>
            <person name="Priest M."/>
            <person name="Roberts A."/>
            <person name="Saif S."/>
            <person name="Shea T."/>
            <person name="Sisk P."/>
            <person name="Sykes S."/>
            <person name="Wortman J."/>
            <person name="Nusbaum C."/>
            <person name="Birren B."/>
        </authorList>
    </citation>
    <scope>NUCLEOTIDE SEQUENCE [LARGE SCALE GENOMIC DNA]</scope>
    <source>
        <strain evidence="1 2">VS20</strain>
    </source>
</reference>
<sequence>MVTFRVMRGGMAEEGLQEAVMLFASARTTASEIRSSSVPHQAWLMSLHDFMFVRFAEDMHGEERSYSEATRQILRLFGGMRDLGGRLVYPDAQLAP</sequence>
<dbReference type="AlphaFoldDB" id="T0RI89"/>
<dbReference type="InParanoid" id="T0RI89"/>
<dbReference type="Proteomes" id="UP000030762">
    <property type="component" value="Unassembled WGS sequence"/>
</dbReference>
<organism evidence="1 2">
    <name type="scientific">Saprolegnia diclina (strain VS20)</name>
    <dbReference type="NCBI Taxonomy" id="1156394"/>
    <lineage>
        <taxon>Eukaryota</taxon>
        <taxon>Sar</taxon>
        <taxon>Stramenopiles</taxon>
        <taxon>Oomycota</taxon>
        <taxon>Saprolegniomycetes</taxon>
        <taxon>Saprolegniales</taxon>
        <taxon>Saprolegniaceae</taxon>
        <taxon>Saprolegnia</taxon>
    </lineage>
</organism>
<name>T0RI89_SAPDV</name>
<dbReference type="GeneID" id="19953493"/>
<dbReference type="EMBL" id="JH767183">
    <property type="protein sequence ID" value="EQC29517.1"/>
    <property type="molecule type" value="Genomic_DNA"/>
</dbReference>
<dbReference type="VEuPathDB" id="FungiDB:SDRG_12766"/>
<dbReference type="RefSeq" id="XP_008617069.1">
    <property type="nucleotide sequence ID" value="XM_008618847.1"/>
</dbReference>
<gene>
    <name evidence="1" type="ORF">SDRG_12766</name>
</gene>
<evidence type="ECO:0000313" key="1">
    <source>
        <dbReference type="EMBL" id="EQC29517.1"/>
    </source>
</evidence>
<evidence type="ECO:0000313" key="2">
    <source>
        <dbReference type="Proteomes" id="UP000030762"/>
    </source>
</evidence>
<protein>
    <submittedName>
        <fullName evidence="1">Uncharacterized protein</fullName>
    </submittedName>
</protein>
<proteinExistence type="predicted"/>